<proteinExistence type="predicted"/>
<comment type="caution">
    <text evidence="2">The sequence shown here is derived from an EMBL/GenBank/DDBJ whole genome shotgun (WGS) entry which is preliminary data.</text>
</comment>
<organism evidence="2 3">
    <name type="scientific">Microvirga mediterraneensis</name>
    <dbReference type="NCBI Taxonomy" id="2754695"/>
    <lineage>
        <taxon>Bacteria</taxon>
        <taxon>Pseudomonadati</taxon>
        <taxon>Pseudomonadota</taxon>
        <taxon>Alphaproteobacteria</taxon>
        <taxon>Hyphomicrobiales</taxon>
        <taxon>Methylobacteriaceae</taxon>
        <taxon>Microvirga</taxon>
    </lineage>
</organism>
<keyword evidence="3" id="KW-1185">Reference proteome</keyword>
<keyword evidence="1" id="KW-0472">Membrane</keyword>
<feature type="transmembrane region" description="Helical" evidence="1">
    <location>
        <begin position="317"/>
        <end position="338"/>
    </location>
</feature>
<evidence type="ECO:0000256" key="1">
    <source>
        <dbReference type="SAM" id="Phobius"/>
    </source>
</evidence>
<feature type="transmembrane region" description="Helical" evidence="1">
    <location>
        <begin position="287"/>
        <end position="305"/>
    </location>
</feature>
<keyword evidence="1" id="KW-1133">Transmembrane helix</keyword>
<dbReference type="AlphaFoldDB" id="A0A838BT61"/>
<dbReference type="Proteomes" id="UP000572984">
    <property type="component" value="Unassembled WGS sequence"/>
</dbReference>
<feature type="transmembrane region" description="Helical" evidence="1">
    <location>
        <begin position="16"/>
        <end position="35"/>
    </location>
</feature>
<reference evidence="2 3" key="1">
    <citation type="submission" date="2020-07" db="EMBL/GenBank/DDBJ databases">
        <title>Draft genome and description of Microvirga mediterraneensis Marseille-Q2068 sp. nov.</title>
        <authorList>
            <person name="Boxberger M."/>
        </authorList>
    </citation>
    <scope>NUCLEOTIDE SEQUENCE [LARGE SCALE GENOMIC DNA]</scope>
    <source>
        <strain evidence="2 3">Marseille-Q2068</strain>
    </source>
</reference>
<dbReference type="RefSeq" id="WP_181054095.1">
    <property type="nucleotide sequence ID" value="NZ_JACDXJ010000001.1"/>
</dbReference>
<feature type="transmembrane region" description="Helical" evidence="1">
    <location>
        <begin position="87"/>
        <end position="107"/>
    </location>
</feature>
<name>A0A838BT61_9HYPH</name>
<feature type="transmembrane region" description="Helical" evidence="1">
    <location>
        <begin position="147"/>
        <end position="173"/>
    </location>
</feature>
<feature type="transmembrane region" description="Helical" evidence="1">
    <location>
        <begin position="382"/>
        <end position="407"/>
    </location>
</feature>
<evidence type="ECO:0000313" key="3">
    <source>
        <dbReference type="Proteomes" id="UP000572984"/>
    </source>
</evidence>
<feature type="transmembrane region" description="Helical" evidence="1">
    <location>
        <begin position="238"/>
        <end position="259"/>
    </location>
</feature>
<gene>
    <name evidence="2" type="ORF">H0S73_21785</name>
</gene>
<dbReference type="Pfam" id="PF13687">
    <property type="entry name" value="DUF4153"/>
    <property type="match status" value="1"/>
</dbReference>
<sequence>MTAALKPLANLAHSTFSTKLALALVIAAFGDWLFYDHGVGLSLVIFLAILAGAACFMSPSRERRGLLIAPILLTIAFLPLLESTGIISMFFGILGTALAAVVVTGGISRGWNILAASTQRLLLTGALQIIPDFVQARREAQRRGRKWLRLEAVSGWVIPVLCCAVFVALFASANPLIEQWLSVFDPSRLSWEINFARMAVWIILLAVIWPFLSVHLCEKPLIKQSLLRADAQNIKGSNLLFGPAAILRSLVVFNVLFAVQSGLDAAYLWGGATLPEGMTYATYAHRGAYPLIVTALLAAGFVLAAMRPGGAGEQSPIIRQLVYLWIGQNVLLSVSSILRLELYVATYSLTLLRVAAFLWMLLVAVGLMSIMARIALRRSNSWLVGANVLSLALTLYACSFVNFAAVIANHNLSQRREAIQGTPLVDTGYIRTLGPHVIPAIDRYIARKNLTAPDSLVQWRNRAAAAHTERMKDWRVWTFRDLRLKHYLAKRMDGKATGLATINEFITP</sequence>
<accession>A0A838BT61</accession>
<protein>
    <submittedName>
        <fullName evidence="2">DUF4173 domain-containing protein</fullName>
    </submittedName>
</protein>
<evidence type="ECO:0000313" key="2">
    <source>
        <dbReference type="EMBL" id="MBA1158737.1"/>
    </source>
</evidence>
<dbReference type="InterPro" id="IPR025291">
    <property type="entry name" value="DUF4153"/>
</dbReference>
<keyword evidence="1" id="KW-0812">Transmembrane</keyword>
<feature type="transmembrane region" description="Helical" evidence="1">
    <location>
        <begin position="65"/>
        <end position="81"/>
    </location>
</feature>
<feature type="transmembrane region" description="Helical" evidence="1">
    <location>
        <begin position="41"/>
        <end position="58"/>
    </location>
</feature>
<feature type="transmembrane region" description="Helical" evidence="1">
    <location>
        <begin position="193"/>
        <end position="217"/>
    </location>
</feature>
<dbReference type="EMBL" id="JACDXJ010000001">
    <property type="protein sequence ID" value="MBA1158737.1"/>
    <property type="molecule type" value="Genomic_DNA"/>
</dbReference>
<feature type="transmembrane region" description="Helical" evidence="1">
    <location>
        <begin position="350"/>
        <end position="370"/>
    </location>
</feature>